<reference evidence="1 2" key="1">
    <citation type="submission" date="2015-09" db="EMBL/GenBank/DDBJ databases">
        <authorList>
            <consortium name="Pathogen Informatics"/>
        </authorList>
    </citation>
    <scope>NUCLEOTIDE SEQUENCE [LARGE SCALE GENOMIC DNA]</scope>
    <source>
        <strain evidence="1 2">2789STDY5834876</strain>
    </source>
</reference>
<dbReference type="STRING" id="39482.ERS852491_04744"/>
<dbReference type="RefSeq" id="WP_055155172.1">
    <property type="nucleotide sequence ID" value="NZ_CYZU01000075.1"/>
</dbReference>
<evidence type="ECO:0000313" key="2">
    <source>
        <dbReference type="Proteomes" id="UP000095544"/>
    </source>
</evidence>
<accession>A0A174LZW0</accession>
<dbReference type="OrthoDB" id="1949411at2"/>
<gene>
    <name evidence="1" type="ORF">ERS852491_04744</name>
</gene>
<dbReference type="Proteomes" id="UP000095544">
    <property type="component" value="Unassembled WGS sequence"/>
</dbReference>
<dbReference type="EMBL" id="CYZU01000075">
    <property type="protein sequence ID" value="CUP28197.1"/>
    <property type="molecule type" value="Genomic_DNA"/>
</dbReference>
<proteinExistence type="predicted"/>
<protein>
    <submittedName>
        <fullName evidence="1">Uncharacterized protein</fullName>
    </submittedName>
</protein>
<sequence>MAIKASAQQDLLDITDGYSVHLTNDNYTFLGTTNSVSGTQSTTCQIMVLCGGEQVACTIGQISTPTGISAVSDGKTPIPTITITATSALTTSGSFTIPVIIGDVTINKMFSYAIAFKGNNGTSITITKTETTYQAGTSATTAPTGTWVANPPAVPVGQYLWSKTEVTYSDGKKTTAYGVTRNPSNGNNGTSVTVSSTSVTYQVSDSGTTTPTGNWGTSIPNVPAGKYLWTKTVVAYSDGKSTTSYSVSRSGTNGANGADAINMDITSSNGSIFKNTAIATTMTAHVYRGGLEVTGSALTALGTIKWYKDGGATPVATGTTLTVTAGDVTNKATYTANLEG</sequence>
<dbReference type="AlphaFoldDB" id="A0A174LZW0"/>
<name>A0A174LZW0_9FIRM</name>
<evidence type="ECO:0000313" key="1">
    <source>
        <dbReference type="EMBL" id="CUP28197.1"/>
    </source>
</evidence>
<organism evidence="1 2">
    <name type="scientific">Faecalicatena contorta</name>
    <dbReference type="NCBI Taxonomy" id="39482"/>
    <lineage>
        <taxon>Bacteria</taxon>
        <taxon>Bacillati</taxon>
        <taxon>Bacillota</taxon>
        <taxon>Clostridia</taxon>
        <taxon>Lachnospirales</taxon>
        <taxon>Lachnospiraceae</taxon>
        <taxon>Faecalicatena</taxon>
    </lineage>
</organism>